<gene>
    <name evidence="1" type="ORF">LCL61_37115</name>
</gene>
<evidence type="ECO:0000313" key="2">
    <source>
        <dbReference type="Proteomes" id="UP001456344"/>
    </source>
</evidence>
<proteinExistence type="predicted"/>
<protein>
    <submittedName>
        <fullName evidence="1">Uncharacterized protein</fullName>
    </submittedName>
</protein>
<reference evidence="1" key="1">
    <citation type="submission" date="2023-10" db="EMBL/GenBank/DDBJ databases">
        <title>Whole genome sequencing of actinobacterial strain Amycolatopsis sp. (BCA-696) identifies the underlying plant growth-promoting genes.</title>
        <authorList>
            <person name="Gandham P."/>
            <person name="Vadla N."/>
            <person name="Saji A."/>
            <person name="Srinivas V."/>
            <person name="Ruperao P."/>
            <person name="Selvanayagam S."/>
            <person name="Saxena R.K."/>
            <person name="Rathore A."/>
            <person name="Gopalakrishnan S."/>
            <person name="Thakur V."/>
        </authorList>
    </citation>
    <scope>NUCLEOTIDE SEQUENCE</scope>
    <source>
        <strain evidence="1">BCA-696</strain>
    </source>
</reference>
<evidence type="ECO:0000313" key="1">
    <source>
        <dbReference type="EMBL" id="WYW21184.1"/>
    </source>
</evidence>
<accession>A0ACD5BP30</accession>
<keyword evidence="2" id="KW-1185">Reference proteome</keyword>
<dbReference type="EMBL" id="CP150484">
    <property type="protein sequence ID" value="WYW21184.1"/>
    <property type="molecule type" value="Genomic_DNA"/>
</dbReference>
<name>A0ACD5BP30_9PSEU</name>
<dbReference type="Proteomes" id="UP001456344">
    <property type="component" value="Chromosome"/>
</dbReference>
<sequence>MLSIGSCTTVIRPMLVVLLPLIVHGMLALTIVDSRHPRRRSSARAVALVFWMYLAAGTVWAASGHHPGHVAIWTVIVAQNSAGPLLLYGWCHSRALRD</sequence>
<organism evidence="1 2">
    <name type="scientific">Amycolatopsis coloradensis</name>
    <dbReference type="NCBI Taxonomy" id="76021"/>
    <lineage>
        <taxon>Bacteria</taxon>
        <taxon>Bacillati</taxon>
        <taxon>Actinomycetota</taxon>
        <taxon>Actinomycetes</taxon>
        <taxon>Pseudonocardiales</taxon>
        <taxon>Pseudonocardiaceae</taxon>
        <taxon>Amycolatopsis</taxon>
    </lineage>
</organism>